<dbReference type="GeneID" id="19878174"/>
<dbReference type="InterPro" id="IPR010920">
    <property type="entry name" value="LSM_dom_sf"/>
</dbReference>
<protein>
    <recommendedName>
        <fullName evidence="5">Mechanosensitive ion channel MscS domain-containing protein</fullName>
    </recommendedName>
</protein>
<proteinExistence type="predicted"/>
<keyword evidence="2" id="KW-0812">Transmembrane</keyword>
<evidence type="ECO:0000256" key="3">
    <source>
        <dbReference type="ARBA" id="ARBA00022989"/>
    </source>
</evidence>
<dbReference type="GO" id="GO:0016020">
    <property type="term" value="C:membrane"/>
    <property type="evidence" value="ECO:0007669"/>
    <property type="project" value="UniProtKB-SubCell"/>
</dbReference>
<keyword evidence="3" id="KW-1133">Transmembrane helix</keyword>
<evidence type="ECO:0000259" key="5">
    <source>
        <dbReference type="Pfam" id="PF00924"/>
    </source>
</evidence>
<keyword evidence="7" id="KW-1185">Reference proteome</keyword>
<dbReference type="VEuPathDB" id="MicrosporidiaDB:VCUG_00285"/>
<dbReference type="RefSeq" id="XP_008073304.1">
    <property type="nucleotide sequence ID" value="XM_008075113.1"/>
</dbReference>
<evidence type="ECO:0000313" key="7">
    <source>
        <dbReference type="Proteomes" id="UP000011081"/>
    </source>
</evidence>
<gene>
    <name evidence="6" type="ORF">VCUG_00285</name>
</gene>
<dbReference type="EMBL" id="GL877406">
    <property type="protein sequence ID" value="ELA48244.1"/>
    <property type="molecule type" value="Genomic_DNA"/>
</dbReference>
<dbReference type="InParanoid" id="L2GX74"/>
<reference evidence="7" key="1">
    <citation type="submission" date="2011-03" db="EMBL/GenBank/DDBJ databases">
        <title>The genome sequence of Vavraia culicis strain floridensis.</title>
        <authorList>
            <consortium name="The Broad Institute Genome Sequencing Platform"/>
            <person name="Cuomo C."/>
            <person name="Becnel J."/>
            <person name="Sanscrainte N."/>
            <person name="Young S.K."/>
            <person name="Zeng Q."/>
            <person name="Gargeya S."/>
            <person name="Fitzgerald M."/>
            <person name="Haas B."/>
            <person name="Abouelleil A."/>
            <person name="Alvarado L."/>
            <person name="Arachchi H.M."/>
            <person name="Berlin A."/>
            <person name="Chapman S.B."/>
            <person name="Gearin G."/>
            <person name="Goldberg J."/>
            <person name="Griggs A."/>
            <person name="Gujja S."/>
            <person name="Hansen M."/>
            <person name="Heiman D."/>
            <person name="Howarth C."/>
            <person name="Larimer J."/>
            <person name="Lui A."/>
            <person name="MacDonald P.J.P."/>
            <person name="McCowen C."/>
            <person name="Montmayeur A."/>
            <person name="Murphy C."/>
            <person name="Neiman D."/>
            <person name="Pearson M."/>
            <person name="Priest M."/>
            <person name="Roberts A."/>
            <person name="Saif S."/>
            <person name="Shea T."/>
            <person name="Sisk P."/>
            <person name="Stolte C."/>
            <person name="Sykes S."/>
            <person name="Wortman J."/>
            <person name="Nusbaum C."/>
            <person name="Birren B."/>
        </authorList>
    </citation>
    <scope>NUCLEOTIDE SEQUENCE [LARGE SCALE GENOMIC DNA]</scope>
    <source>
        <strain evidence="7">floridensis</strain>
    </source>
</reference>
<sequence>MQLIQKFLNFFSRANTKLIPFTATSSAIFIPAMFVMPHFQKDILFSFFKTVYVLSFSPFRIGDKIRVNNKEGVVENIDMQFVVLKNKKCKIFIPTSTVYNSVLEIVED</sequence>
<comment type="subcellular location">
    <subcellularLocation>
        <location evidence="1">Membrane</location>
    </subcellularLocation>
</comment>
<dbReference type="SUPFAM" id="SSF50182">
    <property type="entry name" value="Sm-like ribonucleoproteins"/>
    <property type="match status" value="1"/>
</dbReference>
<dbReference type="GO" id="GO:0055085">
    <property type="term" value="P:transmembrane transport"/>
    <property type="evidence" value="ECO:0007669"/>
    <property type="project" value="InterPro"/>
</dbReference>
<dbReference type="Pfam" id="PF00924">
    <property type="entry name" value="MS_channel_2nd"/>
    <property type="match status" value="1"/>
</dbReference>
<accession>L2GX74</accession>
<dbReference type="Proteomes" id="UP000011081">
    <property type="component" value="Unassembled WGS sequence"/>
</dbReference>
<organism evidence="6 7">
    <name type="scientific">Vavraia culicis (isolate floridensis)</name>
    <name type="common">Microsporidian parasite</name>
    <dbReference type="NCBI Taxonomy" id="948595"/>
    <lineage>
        <taxon>Eukaryota</taxon>
        <taxon>Fungi</taxon>
        <taxon>Fungi incertae sedis</taxon>
        <taxon>Microsporidia</taxon>
        <taxon>Pleistophoridae</taxon>
        <taxon>Vavraia</taxon>
    </lineage>
</organism>
<evidence type="ECO:0000256" key="2">
    <source>
        <dbReference type="ARBA" id="ARBA00022692"/>
    </source>
</evidence>
<dbReference type="InterPro" id="IPR023408">
    <property type="entry name" value="MscS_beta-dom_sf"/>
</dbReference>
<keyword evidence="4" id="KW-0472">Membrane</keyword>
<dbReference type="OMA" id="MPHFQKD"/>
<dbReference type="InterPro" id="IPR006685">
    <property type="entry name" value="MscS_channel_2nd"/>
</dbReference>
<feature type="domain" description="Mechanosensitive ion channel MscS" evidence="5">
    <location>
        <begin position="43"/>
        <end position="101"/>
    </location>
</feature>
<dbReference type="AlphaFoldDB" id="L2GX74"/>
<dbReference type="OrthoDB" id="2187336at2759"/>
<dbReference type="HOGENOM" id="CLU_2198982_0_0_1"/>
<name>L2GX74_VAVCU</name>
<evidence type="ECO:0000313" key="6">
    <source>
        <dbReference type="EMBL" id="ELA48244.1"/>
    </source>
</evidence>
<evidence type="ECO:0000256" key="4">
    <source>
        <dbReference type="ARBA" id="ARBA00023136"/>
    </source>
</evidence>
<dbReference type="Gene3D" id="2.30.30.60">
    <property type="match status" value="1"/>
</dbReference>
<evidence type="ECO:0000256" key="1">
    <source>
        <dbReference type="ARBA" id="ARBA00004370"/>
    </source>
</evidence>